<organism evidence="1">
    <name type="scientific">marine sediment metagenome</name>
    <dbReference type="NCBI Taxonomy" id="412755"/>
    <lineage>
        <taxon>unclassified sequences</taxon>
        <taxon>metagenomes</taxon>
        <taxon>ecological metagenomes</taxon>
    </lineage>
</organism>
<reference evidence="1" key="1">
    <citation type="journal article" date="2015" name="Nature">
        <title>Complex archaea that bridge the gap between prokaryotes and eukaryotes.</title>
        <authorList>
            <person name="Spang A."/>
            <person name="Saw J.H."/>
            <person name="Jorgensen S.L."/>
            <person name="Zaremba-Niedzwiedzka K."/>
            <person name="Martijn J."/>
            <person name="Lind A.E."/>
            <person name="van Eijk R."/>
            <person name="Schleper C."/>
            <person name="Guy L."/>
            <person name="Ettema T.J."/>
        </authorList>
    </citation>
    <scope>NUCLEOTIDE SEQUENCE</scope>
</reference>
<accession>A0A0F9DGD8</accession>
<name>A0A0F9DGD8_9ZZZZ</name>
<dbReference type="AlphaFoldDB" id="A0A0F9DGD8"/>
<protein>
    <submittedName>
        <fullName evidence="1">Uncharacterized protein</fullName>
    </submittedName>
</protein>
<proteinExistence type="predicted"/>
<evidence type="ECO:0000313" key="1">
    <source>
        <dbReference type="EMBL" id="KKL11068.1"/>
    </source>
</evidence>
<dbReference type="EMBL" id="LAZR01041803">
    <property type="protein sequence ID" value="KKL11068.1"/>
    <property type="molecule type" value="Genomic_DNA"/>
</dbReference>
<comment type="caution">
    <text evidence="1">The sequence shown here is derived from an EMBL/GenBank/DDBJ whole genome shotgun (WGS) entry which is preliminary data.</text>
</comment>
<feature type="non-terminal residue" evidence="1">
    <location>
        <position position="1"/>
    </location>
</feature>
<gene>
    <name evidence="1" type="ORF">LCGC14_2549500</name>
</gene>
<sequence>DVGLEQDREGNLIEAPEDRFLVVGEDIPQQSLNWEGIITIEPLSIIGNKWFFDKRINQFIFK</sequence>